<reference evidence="7 8" key="1">
    <citation type="submission" date="2020-08" db="EMBL/GenBank/DDBJ databases">
        <title>Sequencing the genomes of 1000 actinobacteria strains.</title>
        <authorList>
            <person name="Klenk H.-P."/>
        </authorList>
    </citation>
    <scope>NUCLEOTIDE SEQUENCE [LARGE SCALE GENOMIC DNA]</scope>
    <source>
        <strain evidence="7 8">DSM 43023</strain>
    </source>
</reference>
<feature type="domain" description="Tyr recombinase" evidence="5">
    <location>
        <begin position="173"/>
        <end position="392"/>
    </location>
</feature>
<dbReference type="InterPro" id="IPR044068">
    <property type="entry name" value="CB"/>
</dbReference>
<dbReference type="InterPro" id="IPR002104">
    <property type="entry name" value="Integrase_catalytic"/>
</dbReference>
<dbReference type="CDD" id="cd01189">
    <property type="entry name" value="INT_ICEBs1_C_like"/>
    <property type="match status" value="1"/>
</dbReference>
<evidence type="ECO:0000256" key="3">
    <source>
        <dbReference type="PROSITE-ProRule" id="PRU01248"/>
    </source>
</evidence>
<evidence type="ECO:0000256" key="2">
    <source>
        <dbReference type="ARBA" id="ARBA00023172"/>
    </source>
</evidence>
<evidence type="ECO:0000256" key="4">
    <source>
        <dbReference type="SAM" id="Phobius"/>
    </source>
</evidence>
<sequence length="402" mass="45117">MGRKPNGASSIYLGKDGKWHGRVTMGVKDDGTPDRRHVKRKNESEVIKAVRELERERDSGAVRKTGRWTVAKWLTHWIETIAVPPAIRETSHSGYRVDVHTHLIPGIGAHRLDKLTPEHLEKLYANMQRAGKSAGTAHHVHRTVRTALNVAVRRGYLIRNPATLAKAPTLSEEEVEPYDIAEIQRLLKAASTLPRNSARWAVALALGLRQGEVLGMRWVDVDLDRGTLRVRRGRQRPKYAHGCGEICGRKAGYCPERKQTNPDTADTKSRAGRRTIGLPGQLVTLLRKHREEQARDRADARQLWEDGGWVFATPTGQALNPNTDYHQWKDLLKAAGLRDARLHDARHTAATVLLILGVPMPTVMSIMGWASADMAKRYQHVTDPIRQVVAKQVDGLLWHVDD</sequence>
<dbReference type="GO" id="GO:0015074">
    <property type="term" value="P:DNA integration"/>
    <property type="evidence" value="ECO:0007669"/>
    <property type="project" value="InterPro"/>
</dbReference>
<evidence type="ECO:0000259" key="6">
    <source>
        <dbReference type="PROSITE" id="PS51900"/>
    </source>
</evidence>
<dbReference type="GO" id="GO:0006310">
    <property type="term" value="P:DNA recombination"/>
    <property type="evidence" value="ECO:0007669"/>
    <property type="project" value="UniProtKB-KW"/>
</dbReference>
<dbReference type="PROSITE" id="PS51900">
    <property type="entry name" value="CB"/>
    <property type="match status" value="1"/>
</dbReference>
<feature type="transmembrane region" description="Helical" evidence="4">
    <location>
        <begin position="349"/>
        <end position="370"/>
    </location>
</feature>
<evidence type="ECO:0000256" key="1">
    <source>
        <dbReference type="ARBA" id="ARBA00023125"/>
    </source>
</evidence>
<dbReference type="SUPFAM" id="SSF56349">
    <property type="entry name" value="DNA breaking-rejoining enzymes"/>
    <property type="match status" value="1"/>
</dbReference>
<dbReference type="InterPro" id="IPR013762">
    <property type="entry name" value="Integrase-like_cat_sf"/>
</dbReference>
<keyword evidence="4" id="KW-0472">Membrane</keyword>
<dbReference type="PROSITE" id="PS51898">
    <property type="entry name" value="TYR_RECOMBINASE"/>
    <property type="match status" value="1"/>
</dbReference>
<comment type="caution">
    <text evidence="7">The sequence shown here is derived from an EMBL/GenBank/DDBJ whole genome shotgun (WGS) entry which is preliminary data.</text>
</comment>
<dbReference type="Gene3D" id="1.10.443.10">
    <property type="entry name" value="Intergrase catalytic core"/>
    <property type="match status" value="1"/>
</dbReference>
<dbReference type="GO" id="GO:0003677">
    <property type="term" value="F:DNA binding"/>
    <property type="evidence" value="ECO:0007669"/>
    <property type="project" value="UniProtKB-UniRule"/>
</dbReference>
<evidence type="ECO:0000259" key="5">
    <source>
        <dbReference type="PROSITE" id="PS51898"/>
    </source>
</evidence>
<dbReference type="InterPro" id="IPR050090">
    <property type="entry name" value="Tyrosine_recombinase_XerCD"/>
</dbReference>
<dbReference type="EMBL" id="JACHJU010000001">
    <property type="protein sequence ID" value="MBB4938596.1"/>
    <property type="molecule type" value="Genomic_DNA"/>
</dbReference>
<dbReference type="PANTHER" id="PTHR30349:SF91">
    <property type="entry name" value="INTA PROTEIN"/>
    <property type="match status" value="1"/>
</dbReference>
<dbReference type="InterPro" id="IPR010998">
    <property type="entry name" value="Integrase_recombinase_N"/>
</dbReference>
<keyword evidence="1 3" id="KW-0238">DNA-binding</keyword>
<dbReference type="AlphaFoldDB" id="A0A7W7W982"/>
<dbReference type="Proteomes" id="UP000534286">
    <property type="component" value="Unassembled WGS sequence"/>
</dbReference>
<dbReference type="Gene3D" id="1.10.150.130">
    <property type="match status" value="1"/>
</dbReference>
<keyword evidence="4" id="KW-0812">Transmembrane</keyword>
<name>A0A7W7W982_9ACTN</name>
<keyword evidence="2" id="KW-0233">DNA recombination</keyword>
<dbReference type="Pfam" id="PF00589">
    <property type="entry name" value="Phage_integrase"/>
    <property type="match status" value="1"/>
</dbReference>
<organism evidence="7 8">
    <name type="scientific">Streptosporangium album</name>
    <dbReference type="NCBI Taxonomy" id="47479"/>
    <lineage>
        <taxon>Bacteria</taxon>
        <taxon>Bacillati</taxon>
        <taxon>Actinomycetota</taxon>
        <taxon>Actinomycetes</taxon>
        <taxon>Streptosporangiales</taxon>
        <taxon>Streptosporangiaceae</taxon>
        <taxon>Streptosporangium</taxon>
    </lineage>
</organism>
<proteinExistence type="predicted"/>
<protein>
    <submittedName>
        <fullName evidence="7">Integrase</fullName>
    </submittedName>
</protein>
<keyword evidence="8" id="KW-1185">Reference proteome</keyword>
<dbReference type="InterPro" id="IPR011010">
    <property type="entry name" value="DNA_brk_join_enz"/>
</dbReference>
<gene>
    <name evidence="7" type="ORF">FHR32_002901</name>
</gene>
<dbReference type="RefSeq" id="WP_184754746.1">
    <property type="nucleotide sequence ID" value="NZ_BAABEK010000011.1"/>
</dbReference>
<accession>A0A7W7W982</accession>
<feature type="domain" description="Core-binding (CB)" evidence="6">
    <location>
        <begin position="68"/>
        <end position="152"/>
    </location>
</feature>
<keyword evidence="4" id="KW-1133">Transmembrane helix</keyword>
<evidence type="ECO:0000313" key="7">
    <source>
        <dbReference type="EMBL" id="MBB4938596.1"/>
    </source>
</evidence>
<dbReference type="PANTHER" id="PTHR30349">
    <property type="entry name" value="PHAGE INTEGRASE-RELATED"/>
    <property type="match status" value="1"/>
</dbReference>
<evidence type="ECO:0000313" key="8">
    <source>
        <dbReference type="Proteomes" id="UP000534286"/>
    </source>
</evidence>